<dbReference type="RefSeq" id="XP_001024026.2">
    <property type="nucleotide sequence ID" value="XM_001024026.2"/>
</dbReference>
<keyword evidence="3" id="KW-1185">Reference proteome</keyword>
<evidence type="ECO:0000313" key="2">
    <source>
        <dbReference type="EMBL" id="EAS03781.2"/>
    </source>
</evidence>
<organism evidence="2 3">
    <name type="scientific">Tetrahymena thermophila (strain SB210)</name>
    <dbReference type="NCBI Taxonomy" id="312017"/>
    <lineage>
        <taxon>Eukaryota</taxon>
        <taxon>Sar</taxon>
        <taxon>Alveolata</taxon>
        <taxon>Ciliophora</taxon>
        <taxon>Intramacronucleata</taxon>
        <taxon>Oligohymenophorea</taxon>
        <taxon>Hymenostomatida</taxon>
        <taxon>Tetrahymenina</taxon>
        <taxon>Tetrahymenidae</taxon>
        <taxon>Tetrahymena</taxon>
    </lineage>
</organism>
<dbReference type="InParanoid" id="I7MI01"/>
<protein>
    <submittedName>
        <fullName evidence="2">Uncharacterized protein</fullName>
    </submittedName>
</protein>
<name>I7MI01_TETTS</name>
<gene>
    <name evidence="2" type="ORF">TTHERM_00657260</name>
</gene>
<keyword evidence="1" id="KW-0175">Coiled coil</keyword>
<feature type="coiled-coil region" evidence="1">
    <location>
        <begin position="66"/>
        <end position="100"/>
    </location>
</feature>
<dbReference type="Proteomes" id="UP000009168">
    <property type="component" value="Unassembled WGS sequence"/>
</dbReference>
<proteinExistence type="predicted"/>
<evidence type="ECO:0000256" key="1">
    <source>
        <dbReference type="SAM" id="Coils"/>
    </source>
</evidence>
<sequence>MNSKLKNKTQIDKKSMSRQEEFKKYVEDQQLIEQFSDLFVTLYDKKMPQKQDADRLVKDFFCPKQIAQMRDSIENYKKENEQLKKQINDMKQKIKLVKDNSTKRKVQQSQNYYQN</sequence>
<dbReference type="AlphaFoldDB" id="I7MI01"/>
<accession>I7MI01</accession>
<evidence type="ECO:0000313" key="3">
    <source>
        <dbReference type="Proteomes" id="UP000009168"/>
    </source>
</evidence>
<dbReference type="EMBL" id="GG662471">
    <property type="protein sequence ID" value="EAS03781.2"/>
    <property type="molecule type" value="Genomic_DNA"/>
</dbReference>
<reference evidence="3" key="1">
    <citation type="journal article" date="2006" name="PLoS Biol.">
        <title>Macronuclear genome sequence of the ciliate Tetrahymena thermophila, a model eukaryote.</title>
        <authorList>
            <person name="Eisen J.A."/>
            <person name="Coyne R.S."/>
            <person name="Wu M."/>
            <person name="Wu D."/>
            <person name="Thiagarajan M."/>
            <person name="Wortman J.R."/>
            <person name="Badger J.H."/>
            <person name="Ren Q."/>
            <person name="Amedeo P."/>
            <person name="Jones K.M."/>
            <person name="Tallon L.J."/>
            <person name="Delcher A.L."/>
            <person name="Salzberg S.L."/>
            <person name="Silva J.C."/>
            <person name="Haas B.J."/>
            <person name="Majoros W.H."/>
            <person name="Farzad M."/>
            <person name="Carlton J.M."/>
            <person name="Smith R.K. Jr."/>
            <person name="Garg J."/>
            <person name="Pearlman R.E."/>
            <person name="Karrer K.M."/>
            <person name="Sun L."/>
            <person name="Manning G."/>
            <person name="Elde N.C."/>
            <person name="Turkewitz A.P."/>
            <person name="Asai D.J."/>
            <person name="Wilkes D.E."/>
            <person name="Wang Y."/>
            <person name="Cai H."/>
            <person name="Collins K."/>
            <person name="Stewart B.A."/>
            <person name="Lee S.R."/>
            <person name="Wilamowska K."/>
            <person name="Weinberg Z."/>
            <person name="Ruzzo W.L."/>
            <person name="Wloga D."/>
            <person name="Gaertig J."/>
            <person name="Frankel J."/>
            <person name="Tsao C.-C."/>
            <person name="Gorovsky M.A."/>
            <person name="Keeling P.J."/>
            <person name="Waller R.F."/>
            <person name="Patron N.J."/>
            <person name="Cherry J.M."/>
            <person name="Stover N.A."/>
            <person name="Krieger C.J."/>
            <person name="del Toro C."/>
            <person name="Ryder H.F."/>
            <person name="Williamson S.C."/>
            <person name="Barbeau R.A."/>
            <person name="Hamilton E.P."/>
            <person name="Orias E."/>
        </authorList>
    </citation>
    <scope>NUCLEOTIDE SEQUENCE [LARGE SCALE GENOMIC DNA]</scope>
    <source>
        <strain evidence="3">SB210</strain>
    </source>
</reference>
<dbReference type="KEGG" id="tet:TTHERM_00657260"/>
<dbReference type="GeneID" id="7845414"/>